<dbReference type="Proteomes" id="UP000271162">
    <property type="component" value="Unassembled WGS sequence"/>
</dbReference>
<dbReference type="GO" id="GO:0016042">
    <property type="term" value="P:lipid catabolic process"/>
    <property type="evidence" value="ECO:0007669"/>
    <property type="project" value="UniProtKB-KW"/>
</dbReference>
<proteinExistence type="inferred from homology"/>
<protein>
    <recommendedName>
        <fullName evidence="9">Lipase</fullName>
    </recommendedName>
</protein>
<evidence type="ECO:0000313" key="14">
    <source>
        <dbReference type="Proteomes" id="UP000271162"/>
    </source>
</evidence>
<evidence type="ECO:0000256" key="1">
    <source>
        <dbReference type="ARBA" id="ARBA00004227"/>
    </source>
</evidence>
<evidence type="ECO:0000313" key="13">
    <source>
        <dbReference type="EMBL" id="VDL72111.1"/>
    </source>
</evidence>
<keyword evidence="4 9" id="KW-0378">Hydrolase</keyword>
<dbReference type="FunFam" id="3.40.50.1820:FF:000021">
    <property type="entry name" value="Lipase"/>
    <property type="match status" value="1"/>
</dbReference>
<feature type="domain" description="Partial AB-hydrolase lipase" evidence="12">
    <location>
        <begin position="41"/>
        <end position="103"/>
    </location>
</feature>
<sequence>MMAEFRVFLNFLLIFYGIQASTLDVIQLLKNPIEPEALMSVVEIIKYWGYPVEEHHVVTDDGYILTLHRIPHGKNESNSSTQRPAIFLQHGLLCSSSVWLLNLPDQSPGFVFADRGLDVWMGNMRGNTYSKKHVRMSSDSSDFWKFTWEQMSEYDLPAMIDYVLNETKQTSLNYVGHSQGTLTMLARLSKEKDFAKKIRKFFSLAPVSRLSEVQGAFYYLGFIYESYKETYRRFGDSEVLPESTLTSLLIGIVCDKSSLHSECEELLFFVSGPDSNQYNSSRIGVYLSHNPAGTSTRNMVHYSQMIHTKQMASFDLGPEGNMRQYGQVDPPEYDLTNVHCDTYLYYSDYDWIATPTDVEGFLIKTLPKDSIKLTSRLKEFNHNDFVFGFRARKEIYDPIADIINT</sequence>
<dbReference type="GO" id="GO:0016788">
    <property type="term" value="F:hydrolase activity, acting on ester bonds"/>
    <property type="evidence" value="ECO:0007669"/>
    <property type="project" value="InterPro"/>
</dbReference>
<keyword evidence="14" id="KW-1185">Reference proteome</keyword>
<evidence type="ECO:0000256" key="11">
    <source>
        <dbReference type="SAM" id="SignalP"/>
    </source>
</evidence>
<evidence type="ECO:0000256" key="10">
    <source>
        <dbReference type="PIRSR" id="PIRSR000862-1"/>
    </source>
</evidence>
<evidence type="ECO:0000256" key="3">
    <source>
        <dbReference type="ARBA" id="ARBA00022729"/>
    </source>
</evidence>
<organism evidence="15">
    <name type="scientific">Nippostrongylus brasiliensis</name>
    <name type="common">Rat hookworm</name>
    <dbReference type="NCBI Taxonomy" id="27835"/>
    <lineage>
        <taxon>Eukaryota</taxon>
        <taxon>Metazoa</taxon>
        <taxon>Ecdysozoa</taxon>
        <taxon>Nematoda</taxon>
        <taxon>Chromadorea</taxon>
        <taxon>Rhabditida</taxon>
        <taxon>Rhabditina</taxon>
        <taxon>Rhabditomorpha</taxon>
        <taxon>Strongyloidea</taxon>
        <taxon>Heligmosomidae</taxon>
        <taxon>Nippostrongylus</taxon>
    </lineage>
</organism>
<dbReference type="InterPro" id="IPR029058">
    <property type="entry name" value="AB_hydrolase_fold"/>
</dbReference>
<accession>A0A0N4XZC7</accession>
<keyword evidence="7" id="KW-0325">Glycoprotein</keyword>
<dbReference type="Gene3D" id="3.40.50.1820">
    <property type="entry name" value="alpha/beta hydrolase"/>
    <property type="match status" value="1"/>
</dbReference>
<dbReference type="PIRSF" id="PIRSF000862">
    <property type="entry name" value="Steryl_ester_lip"/>
    <property type="match status" value="1"/>
</dbReference>
<keyword evidence="8" id="KW-0458">Lysosome</keyword>
<dbReference type="Pfam" id="PF04083">
    <property type="entry name" value="Abhydro_lipase"/>
    <property type="match status" value="1"/>
</dbReference>
<evidence type="ECO:0000256" key="2">
    <source>
        <dbReference type="ARBA" id="ARBA00010701"/>
    </source>
</evidence>
<name>A0A0N4XZC7_NIPBR</name>
<keyword evidence="6" id="KW-0443">Lipid metabolism</keyword>
<evidence type="ECO:0000256" key="6">
    <source>
        <dbReference type="ARBA" id="ARBA00023098"/>
    </source>
</evidence>
<reference evidence="13 14" key="2">
    <citation type="submission" date="2018-11" db="EMBL/GenBank/DDBJ databases">
        <authorList>
            <consortium name="Pathogen Informatics"/>
        </authorList>
    </citation>
    <scope>NUCLEOTIDE SEQUENCE [LARGE SCALE GENOMIC DNA]</scope>
</reference>
<evidence type="ECO:0000259" key="12">
    <source>
        <dbReference type="Pfam" id="PF04083"/>
    </source>
</evidence>
<feature type="chain" id="PRO_5043125120" description="Lipase" evidence="11">
    <location>
        <begin position="21"/>
        <end position="405"/>
    </location>
</feature>
<dbReference type="WBParaSite" id="NBR_0000852101-mRNA-1">
    <property type="protein sequence ID" value="NBR_0000852101-mRNA-1"/>
    <property type="gene ID" value="NBR_0000852101"/>
</dbReference>
<evidence type="ECO:0000256" key="8">
    <source>
        <dbReference type="ARBA" id="ARBA00023228"/>
    </source>
</evidence>
<comment type="subcellular location">
    <subcellularLocation>
        <location evidence="1">Lysosome lumen</location>
    </subcellularLocation>
</comment>
<keyword evidence="3 11" id="KW-0732">Signal</keyword>
<dbReference type="SUPFAM" id="SSF53474">
    <property type="entry name" value="alpha/beta-Hydrolases"/>
    <property type="match status" value="1"/>
</dbReference>
<dbReference type="EMBL" id="UYSL01020017">
    <property type="protein sequence ID" value="VDL72111.1"/>
    <property type="molecule type" value="Genomic_DNA"/>
</dbReference>
<evidence type="ECO:0000256" key="9">
    <source>
        <dbReference type="PIRNR" id="PIRNR000862"/>
    </source>
</evidence>
<feature type="active site" description="Charge relay system" evidence="10">
    <location>
        <position position="382"/>
    </location>
</feature>
<dbReference type="AlphaFoldDB" id="A0A0N4XZC7"/>
<evidence type="ECO:0000256" key="5">
    <source>
        <dbReference type="ARBA" id="ARBA00022963"/>
    </source>
</evidence>
<evidence type="ECO:0000256" key="4">
    <source>
        <dbReference type="ARBA" id="ARBA00022801"/>
    </source>
</evidence>
<feature type="signal peptide" evidence="11">
    <location>
        <begin position="1"/>
        <end position="20"/>
    </location>
</feature>
<dbReference type="InterPro" id="IPR025483">
    <property type="entry name" value="Lipase_euk"/>
</dbReference>
<feature type="active site" description="Charge relay system" evidence="10">
    <location>
        <position position="350"/>
    </location>
</feature>
<reference evidence="15" key="1">
    <citation type="submission" date="2016-04" db="UniProtKB">
        <authorList>
            <consortium name="WormBaseParasite"/>
        </authorList>
    </citation>
    <scope>IDENTIFICATION</scope>
</reference>
<dbReference type="InterPro" id="IPR006693">
    <property type="entry name" value="AB_hydrolase_lipase"/>
</dbReference>
<evidence type="ECO:0000256" key="7">
    <source>
        <dbReference type="ARBA" id="ARBA00023180"/>
    </source>
</evidence>
<dbReference type="STRING" id="27835.A0A0N4XZC7"/>
<keyword evidence="5 9" id="KW-0442">Lipid degradation</keyword>
<comment type="similarity">
    <text evidence="2 9">Belongs to the AB hydrolase superfamily. Lipase family.</text>
</comment>
<evidence type="ECO:0000313" key="15">
    <source>
        <dbReference type="WBParaSite" id="NBR_0000852101-mRNA-1"/>
    </source>
</evidence>
<feature type="active site" description="Nucleophile" evidence="10">
    <location>
        <position position="178"/>
    </location>
</feature>
<dbReference type="PANTHER" id="PTHR11005">
    <property type="entry name" value="LYSOSOMAL ACID LIPASE-RELATED"/>
    <property type="match status" value="1"/>
</dbReference>
<dbReference type="OMA" id="YMNETRL"/>
<gene>
    <name evidence="13" type="ORF">NBR_LOCUS8522</name>
</gene>
<dbReference type="GO" id="GO:0043202">
    <property type="term" value="C:lysosomal lumen"/>
    <property type="evidence" value="ECO:0007669"/>
    <property type="project" value="UniProtKB-SubCell"/>
</dbReference>